<dbReference type="PANTHER" id="PTHR14969:SF28">
    <property type="entry name" value="DIHYDROSPHINGOSINE 1-PHOSPHATE PHOSPHATASE LCB3-RELATED"/>
    <property type="match status" value="1"/>
</dbReference>
<keyword evidence="6 8" id="KW-0472">Membrane</keyword>
<keyword evidence="3" id="KW-0378">Hydrolase</keyword>
<dbReference type="AlphaFoldDB" id="A0A161HHR8"/>
<evidence type="ECO:0000313" key="10">
    <source>
        <dbReference type="EMBL" id="ANB11777.1"/>
    </source>
</evidence>
<feature type="transmembrane region" description="Helical" evidence="8">
    <location>
        <begin position="210"/>
        <end position="234"/>
    </location>
</feature>
<dbReference type="CDD" id="cd03388">
    <property type="entry name" value="PAP2_SPPase1"/>
    <property type="match status" value="1"/>
</dbReference>
<dbReference type="Proteomes" id="UP000189580">
    <property type="component" value="Chromosome c"/>
</dbReference>
<evidence type="ECO:0000256" key="4">
    <source>
        <dbReference type="ARBA" id="ARBA00022824"/>
    </source>
</evidence>
<dbReference type="Pfam" id="PF01569">
    <property type="entry name" value="PAP2"/>
    <property type="match status" value="1"/>
</dbReference>
<dbReference type="OrthoDB" id="301434at2759"/>
<keyword evidence="2 8" id="KW-0812">Transmembrane</keyword>
<dbReference type="GO" id="GO:0005789">
    <property type="term" value="C:endoplasmic reticulum membrane"/>
    <property type="evidence" value="ECO:0007669"/>
    <property type="project" value="UniProtKB-SubCell"/>
</dbReference>
<dbReference type="GO" id="GO:0042392">
    <property type="term" value="F:sphingosine-1-phosphate phosphatase activity"/>
    <property type="evidence" value="ECO:0007669"/>
    <property type="project" value="TreeGrafter"/>
</dbReference>
<comment type="similarity">
    <text evidence="7">Belongs to the type 2 lipid phosphate phosphatase family.</text>
</comment>
<dbReference type="Gene3D" id="1.20.144.10">
    <property type="entry name" value="Phosphatidic acid phosphatase type 2/haloperoxidase"/>
    <property type="match status" value="1"/>
</dbReference>
<keyword evidence="10" id="KW-0418">Kinase</keyword>
<proteinExistence type="inferred from homology"/>
<dbReference type="KEGG" id="slb:AWJ20_4599"/>
<feature type="transmembrane region" description="Helical" evidence="8">
    <location>
        <begin position="306"/>
        <end position="323"/>
    </location>
</feature>
<dbReference type="EMBL" id="CP014500">
    <property type="protein sequence ID" value="ANB11777.1"/>
    <property type="molecule type" value="Genomic_DNA"/>
</dbReference>
<evidence type="ECO:0000256" key="3">
    <source>
        <dbReference type="ARBA" id="ARBA00022801"/>
    </source>
</evidence>
<dbReference type="GO" id="GO:0006629">
    <property type="term" value="P:lipid metabolic process"/>
    <property type="evidence" value="ECO:0007669"/>
    <property type="project" value="UniProtKB-ARBA"/>
</dbReference>
<evidence type="ECO:0000313" key="11">
    <source>
        <dbReference type="Proteomes" id="UP000189580"/>
    </source>
</evidence>
<evidence type="ECO:0000256" key="5">
    <source>
        <dbReference type="ARBA" id="ARBA00022989"/>
    </source>
</evidence>
<feature type="transmembrane region" description="Helical" evidence="8">
    <location>
        <begin position="85"/>
        <end position="108"/>
    </location>
</feature>
<evidence type="ECO:0000256" key="8">
    <source>
        <dbReference type="SAM" id="Phobius"/>
    </source>
</evidence>
<feature type="domain" description="Phosphatidic acid phosphatase type 2/haloperoxidase" evidence="9">
    <location>
        <begin position="115"/>
        <end position="226"/>
    </location>
</feature>
<comment type="subcellular location">
    <subcellularLocation>
        <location evidence="1">Endoplasmic reticulum membrane</location>
        <topology evidence="1">Multi-pass membrane protein</topology>
    </subcellularLocation>
</comment>
<name>A0A161HHR8_9ASCO</name>
<dbReference type="SUPFAM" id="SSF48317">
    <property type="entry name" value="Acid phosphatase/Vanadium-dependent haloperoxidase"/>
    <property type="match status" value="1"/>
</dbReference>
<dbReference type="GeneID" id="30036748"/>
<feature type="transmembrane region" description="Helical" evidence="8">
    <location>
        <begin position="454"/>
        <end position="475"/>
    </location>
</feature>
<gene>
    <name evidence="10" type="primary">LCB3</name>
    <name evidence="10" type="ORF">AWJ20_4599</name>
</gene>
<dbReference type="InterPro" id="IPR036938">
    <property type="entry name" value="PAP2/HPO_sf"/>
</dbReference>
<feature type="transmembrane region" description="Helical" evidence="8">
    <location>
        <begin position="184"/>
        <end position="203"/>
    </location>
</feature>
<organism evidence="10 11">
    <name type="scientific">Sugiyamaella lignohabitans</name>
    <dbReference type="NCBI Taxonomy" id="796027"/>
    <lineage>
        <taxon>Eukaryota</taxon>
        <taxon>Fungi</taxon>
        <taxon>Dikarya</taxon>
        <taxon>Ascomycota</taxon>
        <taxon>Saccharomycotina</taxon>
        <taxon>Dipodascomycetes</taxon>
        <taxon>Dipodascales</taxon>
        <taxon>Trichomonascaceae</taxon>
        <taxon>Sugiyamaella</taxon>
    </lineage>
</organism>
<keyword evidence="10" id="KW-0808">Transferase</keyword>
<dbReference type="SMART" id="SM00014">
    <property type="entry name" value="acidPPc"/>
    <property type="match status" value="1"/>
</dbReference>
<evidence type="ECO:0000256" key="1">
    <source>
        <dbReference type="ARBA" id="ARBA00004477"/>
    </source>
</evidence>
<dbReference type="RefSeq" id="XP_018734254.1">
    <property type="nucleotide sequence ID" value="XM_018881680.1"/>
</dbReference>
<keyword evidence="5 8" id="KW-1133">Transmembrane helix</keyword>
<protein>
    <submittedName>
        <fullName evidence="10">Sphinganine kinase LCB3</fullName>
    </submittedName>
</protein>
<accession>A0A161HHR8</accession>
<evidence type="ECO:0000256" key="7">
    <source>
        <dbReference type="ARBA" id="ARBA00038324"/>
    </source>
</evidence>
<keyword evidence="11" id="KW-1185">Reference proteome</keyword>
<reference evidence="10 11" key="1">
    <citation type="submission" date="2016-02" db="EMBL/GenBank/DDBJ databases">
        <title>Complete genome sequence and transcriptome regulation of the pentose utilising yeast Sugiyamaella lignohabitans.</title>
        <authorList>
            <person name="Bellasio M."/>
            <person name="Peymann A."/>
            <person name="Valli M."/>
            <person name="Sipitzky M."/>
            <person name="Graf A."/>
            <person name="Sauer M."/>
            <person name="Marx H."/>
            <person name="Mattanovich D."/>
        </authorList>
    </citation>
    <scope>NUCLEOTIDE SEQUENCE [LARGE SCALE GENOMIC DNA]</scope>
    <source>
        <strain evidence="10 11">CBS 10342</strain>
    </source>
</reference>
<dbReference type="PANTHER" id="PTHR14969">
    <property type="entry name" value="SPHINGOSINE-1-PHOSPHATE PHOSPHOHYDROLASE"/>
    <property type="match status" value="1"/>
</dbReference>
<evidence type="ECO:0000256" key="6">
    <source>
        <dbReference type="ARBA" id="ARBA00023136"/>
    </source>
</evidence>
<evidence type="ECO:0000256" key="2">
    <source>
        <dbReference type="ARBA" id="ARBA00022692"/>
    </source>
</evidence>
<keyword evidence="4" id="KW-0256">Endoplasmic reticulum</keyword>
<dbReference type="GO" id="GO:0016301">
    <property type="term" value="F:kinase activity"/>
    <property type="evidence" value="ECO:0007669"/>
    <property type="project" value="UniProtKB-KW"/>
</dbReference>
<dbReference type="InterPro" id="IPR000326">
    <property type="entry name" value="PAP2/HPO"/>
</dbReference>
<sequence>MSSEQTKVDVKSDLSRSNSFIALLKAAEKEPCAEKDAGNKSEDHYATRLPLWRFKLRNAMLPIIRWETPHLARLQSTLRHPLIDIYFALSANLGTHTFYVIMLPVSYWYGGTSTARDLTFILAMGVYLTGFLKDLLCLPRPLSPPLHRITMSGSAALEYGFPSTHTANAVGVFLLLSTKLQGPVYQLLNAIFVFSIVAGRIYCGMHGFADVVIGALIGAGLWALTLFSGFMTALRTSSSYYPLLIVPLTLFLVRVHPEPVDDCPCFDDGVAFLGVLMGEIVGQWILTRVIPGSNGCIYYDPQMSGIVGTALRFVIGVGLVVTWRHNMKRILHEVLPPAFRFIEKIGLAMPRKYFISASEYSDIPSSIPDTTLFETHEITSIFSRAGRARSDSVGPQSTADLYESMAQQNLQHRPQGVSSALPSNSVRENSQQPDLLSTVVVPRVRYDVEVVTKLVVYCGIAVISVCVCGLIFPILGI</sequence>
<evidence type="ECO:0000259" key="9">
    <source>
        <dbReference type="SMART" id="SM00014"/>
    </source>
</evidence>